<accession>A0A8I3AAF9</accession>
<comment type="caution">
    <text evidence="1">The sequence shown here is derived from an EMBL/GenBank/DDBJ whole genome shotgun (WGS) entry which is preliminary data.</text>
</comment>
<proteinExistence type="predicted"/>
<dbReference type="OrthoDB" id="5987198at2759"/>
<evidence type="ECO:0000313" key="1">
    <source>
        <dbReference type="EMBL" id="KAG6375651.1"/>
    </source>
</evidence>
<dbReference type="Proteomes" id="UP000683000">
    <property type="component" value="Unassembled WGS sequence"/>
</dbReference>
<sequence length="65" mass="7400">MSRTVDVDAQISQQTVGMWGTTDHILPEELDGGGVMSRYEQLSNHGYLLRSRYSPQWTPSWKTSN</sequence>
<dbReference type="AlphaFoldDB" id="A0A8I3AAF9"/>
<reference evidence="1" key="1">
    <citation type="submission" date="2021-03" db="EMBL/GenBank/DDBJ databases">
        <title>Evolutionary innovations through gain and loss of genes in the ectomycorrhizal Boletales.</title>
        <authorList>
            <person name="Wu G."/>
            <person name="Miyauchi S."/>
            <person name="Morin E."/>
            <person name="Yang Z.-L."/>
            <person name="Xu J."/>
            <person name="Martin F.M."/>
        </authorList>
    </citation>
    <scope>NUCLEOTIDE SEQUENCE</scope>
    <source>
        <strain evidence="1">BR01</strain>
    </source>
</reference>
<keyword evidence="2" id="KW-1185">Reference proteome</keyword>
<gene>
    <name evidence="1" type="ORF">JVT61DRAFT_3221</name>
</gene>
<evidence type="ECO:0000313" key="2">
    <source>
        <dbReference type="Proteomes" id="UP000683000"/>
    </source>
</evidence>
<name>A0A8I3AAF9_9AGAM</name>
<protein>
    <submittedName>
        <fullName evidence="1">Uncharacterized protein</fullName>
    </submittedName>
</protein>
<dbReference type="EMBL" id="JAGFBS010000014">
    <property type="protein sequence ID" value="KAG6375651.1"/>
    <property type="molecule type" value="Genomic_DNA"/>
</dbReference>
<organism evidence="1 2">
    <name type="scientific">Boletus reticuloceps</name>
    <dbReference type="NCBI Taxonomy" id="495285"/>
    <lineage>
        <taxon>Eukaryota</taxon>
        <taxon>Fungi</taxon>
        <taxon>Dikarya</taxon>
        <taxon>Basidiomycota</taxon>
        <taxon>Agaricomycotina</taxon>
        <taxon>Agaricomycetes</taxon>
        <taxon>Agaricomycetidae</taxon>
        <taxon>Boletales</taxon>
        <taxon>Boletineae</taxon>
        <taxon>Boletaceae</taxon>
        <taxon>Boletoideae</taxon>
        <taxon>Boletus</taxon>
    </lineage>
</organism>